<accession>A0ABU9LT36</accession>
<name>A0ABU9LT36_9BACT</name>
<sequence>MTGTLNFFFAAKLVHKGFDQQRIRLNNDEAICSMIPACTFMPPSSSPHFHPMILPATLAPLNAFYHGAAHRIGIMPKPAALPRHVAGQANDMRHQTGNAASLHKIDSVILCAH</sequence>
<organism evidence="1 2">
    <name type="scientific">Hymenobacter segetis</name>
    <dbReference type="NCBI Taxonomy" id="2025509"/>
    <lineage>
        <taxon>Bacteria</taxon>
        <taxon>Pseudomonadati</taxon>
        <taxon>Bacteroidota</taxon>
        <taxon>Cytophagia</taxon>
        <taxon>Cytophagales</taxon>
        <taxon>Hymenobacteraceae</taxon>
        <taxon>Hymenobacter</taxon>
    </lineage>
</organism>
<dbReference type="EMBL" id="JBCEVZ010000010">
    <property type="protein sequence ID" value="MEL5993775.1"/>
    <property type="molecule type" value="Genomic_DNA"/>
</dbReference>
<dbReference type="RefSeq" id="WP_342296626.1">
    <property type="nucleotide sequence ID" value="NZ_JBCEVZ010000010.1"/>
</dbReference>
<dbReference type="Proteomes" id="UP001479606">
    <property type="component" value="Unassembled WGS sequence"/>
</dbReference>
<proteinExistence type="predicted"/>
<reference evidence="1 2" key="1">
    <citation type="journal article" date="2018" name="Arch. Microbiol.">
        <title>Hymenobacter segetis sp. nov., isolated from soil.</title>
        <authorList>
            <person name="Ten L.N."/>
            <person name="Lim S.J."/>
            <person name="Kim B.O."/>
            <person name="Kang I.K."/>
            <person name="Jung H.Y."/>
        </authorList>
    </citation>
    <scope>NUCLEOTIDE SEQUENCE [LARGE SCALE GENOMIC DNA]</scope>
    <source>
        <strain evidence="1 2">S7-3-11</strain>
    </source>
</reference>
<evidence type="ECO:0000313" key="2">
    <source>
        <dbReference type="Proteomes" id="UP001479606"/>
    </source>
</evidence>
<gene>
    <name evidence="1" type="ORF">AAFH49_06110</name>
</gene>
<evidence type="ECO:0000313" key="1">
    <source>
        <dbReference type="EMBL" id="MEL5993775.1"/>
    </source>
</evidence>
<protein>
    <submittedName>
        <fullName evidence="1">Uncharacterized protein</fullName>
    </submittedName>
</protein>
<keyword evidence="2" id="KW-1185">Reference proteome</keyword>
<comment type="caution">
    <text evidence="1">The sequence shown here is derived from an EMBL/GenBank/DDBJ whole genome shotgun (WGS) entry which is preliminary data.</text>
</comment>